<dbReference type="KEGG" id="dpf:ON006_31540"/>
<reference evidence="8" key="1">
    <citation type="submission" date="2022-11" db="EMBL/GenBank/DDBJ databases">
        <title>Dyadobacter pollutisoli sp. nov., isolated from plastic dumped soil.</title>
        <authorList>
            <person name="Kim J.M."/>
            <person name="Kim K.R."/>
            <person name="Lee J.K."/>
            <person name="Hao L."/>
            <person name="Jeon C.O."/>
        </authorList>
    </citation>
    <scope>NUCLEOTIDE SEQUENCE</scope>
    <source>
        <strain evidence="8">U1</strain>
    </source>
</reference>
<keyword evidence="6" id="KW-0694">RNA-binding</keyword>
<sequence>MTSKELLSLLIDDGWFKKSQKGSHLQLMHPTKAGKVTVPMHKGDVRPGTLHNILKQAGLK</sequence>
<evidence type="ECO:0000256" key="2">
    <source>
        <dbReference type="ARBA" id="ARBA00022649"/>
    </source>
</evidence>
<gene>
    <name evidence="8" type="ORF">ON006_31540</name>
</gene>
<keyword evidence="3" id="KW-0540">Nuclease</keyword>
<organism evidence="8 9">
    <name type="scientific">Dyadobacter pollutisoli</name>
    <dbReference type="NCBI Taxonomy" id="2910158"/>
    <lineage>
        <taxon>Bacteria</taxon>
        <taxon>Pseudomonadati</taxon>
        <taxon>Bacteroidota</taxon>
        <taxon>Cytophagia</taxon>
        <taxon>Cytophagales</taxon>
        <taxon>Spirosomataceae</taxon>
        <taxon>Dyadobacter</taxon>
    </lineage>
</organism>
<dbReference type="InterPro" id="IPR012933">
    <property type="entry name" value="HicA_mRNA_interferase"/>
</dbReference>
<evidence type="ECO:0000313" key="9">
    <source>
        <dbReference type="Proteomes" id="UP001164653"/>
    </source>
</evidence>
<dbReference type="PANTHER" id="PTHR34873:SF3">
    <property type="entry name" value="ADDICTION MODULE TOXIN, HICA FAMILY"/>
    <property type="match status" value="1"/>
</dbReference>
<evidence type="ECO:0000256" key="3">
    <source>
        <dbReference type="ARBA" id="ARBA00022722"/>
    </source>
</evidence>
<evidence type="ECO:0000313" key="8">
    <source>
        <dbReference type="EMBL" id="WAC12245.1"/>
    </source>
</evidence>
<dbReference type="GO" id="GO:0004519">
    <property type="term" value="F:endonuclease activity"/>
    <property type="evidence" value="ECO:0007669"/>
    <property type="project" value="UniProtKB-KW"/>
</dbReference>
<evidence type="ECO:0000256" key="1">
    <source>
        <dbReference type="ARBA" id="ARBA00006620"/>
    </source>
</evidence>
<dbReference type="InterPro" id="IPR038570">
    <property type="entry name" value="HicA_sf"/>
</dbReference>
<comment type="similarity">
    <text evidence="1">Belongs to the HicA mRNA interferase family.</text>
</comment>
<evidence type="ECO:0000256" key="5">
    <source>
        <dbReference type="ARBA" id="ARBA00022801"/>
    </source>
</evidence>
<dbReference type="Pfam" id="PF07927">
    <property type="entry name" value="HicA_toxin"/>
    <property type="match status" value="1"/>
</dbReference>
<protein>
    <submittedName>
        <fullName evidence="8">Type II toxin-antitoxin system HicA family toxin</fullName>
    </submittedName>
</protein>
<dbReference type="PANTHER" id="PTHR34873">
    <property type="entry name" value="SSR1766 PROTEIN"/>
    <property type="match status" value="1"/>
</dbReference>
<keyword evidence="5" id="KW-0378">Hydrolase</keyword>
<evidence type="ECO:0000256" key="6">
    <source>
        <dbReference type="ARBA" id="ARBA00022884"/>
    </source>
</evidence>
<dbReference type="EMBL" id="CP112998">
    <property type="protein sequence ID" value="WAC12245.1"/>
    <property type="molecule type" value="Genomic_DNA"/>
</dbReference>
<dbReference type="SUPFAM" id="SSF54786">
    <property type="entry name" value="YcfA/nrd intein domain"/>
    <property type="match status" value="1"/>
</dbReference>
<dbReference type="GO" id="GO:0003729">
    <property type="term" value="F:mRNA binding"/>
    <property type="evidence" value="ECO:0007669"/>
    <property type="project" value="InterPro"/>
</dbReference>
<dbReference type="Gene3D" id="3.30.920.30">
    <property type="entry name" value="Hypothetical protein"/>
    <property type="match status" value="1"/>
</dbReference>
<name>A0A9E8N993_9BACT</name>
<keyword evidence="9" id="KW-1185">Reference proteome</keyword>
<evidence type="ECO:0000256" key="4">
    <source>
        <dbReference type="ARBA" id="ARBA00022759"/>
    </source>
</evidence>
<dbReference type="GO" id="GO:0016787">
    <property type="term" value="F:hydrolase activity"/>
    <property type="evidence" value="ECO:0007669"/>
    <property type="project" value="UniProtKB-KW"/>
</dbReference>
<dbReference type="RefSeq" id="WP_244821890.1">
    <property type="nucleotide sequence ID" value="NZ_CP112998.1"/>
</dbReference>
<keyword evidence="7" id="KW-0346">Stress response</keyword>
<dbReference type="Proteomes" id="UP001164653">
    <property type="component" value="Chromosome"/>
</dbReference>
<dbReference type="AlphaFoldDB" id="A0A9E8N993"/>
<evidence type="ECO:0000256" key="7">
    <source>
        <dbReference type="ARBA" id="ARBA00023016"/>
    </source>
</evidence>
<keyword evidence="4" id="KW-0255">Endonuclease</keyword>
<accession>A0A9E8N993</accession>
<keyword evidence="2" id="KW-1277">Toxin-antitoxin system</keyword>
<proteinExistence type="inferred from homology"/>